<protein>
    <submittedName>
        <fullName evidence="2">Pept_C1 domain-containing protein</fullName>
    </submittedName>
</protein>
<accession>A0AC35TSM1</accession>
<evidence type="ECO:0000313" key="2">
    <source>
        <dbReference type="WBParaSite" id="RSKR_0000406000.1"/>
    </source>
</evidence>
<reference evidence="2" key="1">
    <citation type="submission" date="2016-11" db="UniProtKB">
        <authorList>
            <consortium name="WormBaseParasite"/>
        </authorList>
    </citation>
    <scope>IDENTIFICATION</scope>
    <source>
        <strain evidence="2">KR3021</strain>
    </source>
</reference>
<evidence type="ECO:0000313" key="1">
    <source>
        <dbReference type="Proteomes" id="UP000095286"/>
    </source>
</evidence>
<sequence>MLKLIKNEIDMHCKMTISFLLREGEENGESKENIVDQFSNVYMETKRELLMYNIKPKDALVWFNFRRFMDTHKKEYFSRKETLDRFKIYKKNRIAIKFWSMKEKGSAVYGETKFSDLSPEEFKAIYLPYVWDKSIKPDVKVDVEMSENDEIPTNFDWKDHNGVTSVSNQGSCGDCWAESVVANIEGAWAKKTGDLLKFSVQEVVDCDVVDMACNGGLPQQAYKEIIRIGGLELEEKYPYEGRLKTCRWDVKQKAAYINGSVLLPQDEEKMKIWLFKNNAISVGINANPLQFYRHGIFHPWKMFCSPNMLNHAVLITGFGVEEKTGKQFWIIKNSWGMWGEKGYFRMFRGQNVCGITEMATSAIIN</sequence>
<name>A0AC35TSM1_9BILA</name>
<organism evidence="1 2">
    <name type="scientific">Rhabditophanes sp. KR3021</name>
    <dbReference type="NCBI Taxonomy" id="114890"/>
    <lineage>
        <taxon>Eukaryota</taxon>
        <taxon>Metazoa</taxon>
        <taxon>Ecdysozoa</taxon>
        <taxon>Nematoda</taxon>
        <taxon>Chromadorea</taxon>
        <taxon>Rhabditida</taxon>
        <taxon>Tylenchina</taxon>
        <taxon>Panagrolaimomorpha</taxon>
        <taxon>Strongyloidoidea</taxon>
        <taxon>Alloionematidae</taxon>
        <taxon>Rhabditophanes</taxon>
    </lineage>
</organism>
<dbReference type="Proteomes" id="UP000095286">
    <property type="component" value="Unplaced"/>
</dbReference>
<dbReference type="WBParaSite" id="RSKR_0000406000.1">
    <property type="protein sequence ID" value="RSKR_0000406000.1"/>
    <property type="gene ID" value="RSKR_0000406000"/>
</dbReference>
<proteinExistence type="predicted"/>